<accession>A0ABD2MVA4</accession>
<protein>
    <recommendedName>
        <fullName evidence="1">Reverse transcriptase domain-containing protein</fullName>
    </recommendedName>
</protein>
<dbReference type="SUPFAM" id="SSF56219">
    <property type="entry name" value="DNase I-like"/>
    <property type="match status" value="1"/>
</dbReference>
<evidence type="ECO:0000259" key="1">
    <source>
        <dbReference type="Pfam" id="PF00078"/>
    </source>
</evidence>
<sequence>MELRNNPVVVVAVYGPIDEAPASEKDKFYDELTRLLDCIIMRKEIFLMGDINGRTGSRASCNTALWGGHRKNTEQINTCPGNTIANKAWKTLKSMRTQNKNRSGLNLMSMKEWTDHFENLFKEDREEFMSSNDRAQEDTNRHMTLVEQPEISTEDVTVALSNIKNGKALGIGYIHVELPKAASNGMLDVLTQPFNECYEIFVLKDLIEKKLGRGRAVYLIFIALQKAYDTISLGNLWDSMLKSGVGQTYVRSLSRECIVTKGLRQGCSLAPTLFKMFLQKSYPHRRGNFI</sequence>
<comment type="caution">
    <text evidence="2">The sequence shown here is derived from an EMBL/GenBank/DDBJ whole genome shotgun (WGS) entry which is preliminary data.</text>
</comment>
<proteinExistence type="predicted"/>
<dbReference type="InterPro" id="IPR036691">
    <property type="entry name" value="Endo/exonu/phosph_ase_sf"/>
</dbReference>
<dbReference type="Pfam" id="PF00078">
    <property type="entry name" value="RVT_1"/>
    <property type="match status" value="1"/>
</dbReference>
<organism evidence="2 3">
    <name type="scientific">Cryptolaemus montrouzieri</name>
    <dbReference type="NCBI Taxonomy" id="559131"/>
    <lineage>
        <taxon>Eukaryota</taxon>
        <taxon>Metazoa</taxon>
        <taxon>Ecdysozoa</taxon>
        <taxon>Arthropoda</taxon>
        <taxon>Hexapoda</taxon>
        <taxon>Insecta</taxon>
        <taxon>Pterygota</taxon>
        <taxon>Neoptera</taxon>
        <taxon>Endopterygota</taxon>
        <taxon>Coleoptera</taxon>
        <taxon>Polyphaga</taxon>
        <taxon>Cucujiformia</taxon>
        <taxon>Coccinelloidea</taxon>
        <taxon>Coccinellidae</taxon>
        <taxon>Scymninae</taxon>
        <taxon>Scymnini</taxon>
        <taxon>Cryptolaemus</taxon>
    </lineage>
</organism>
<gene>
    <name evidence="2" type="ORF">HHI36_009129</name>
</gene>
<evidence type="ECO:0000313" key="2">
    <source>
        <dbReference type="EMBL" id="KAL3270071.1"/>
    </source>
</evidence>
<feature type="domain" description="Reverse transcriptase" evidence="1">
    <location>
        <begin position="213"/>
        <end position="281"/>
    </location>
</feature>
<keyword evidence="3" id="KW-1185">Reference proteome</keyword>
<dbReference type="EMBL" id="JABFTP020000021">
    <property type="protein sequence ID" value="KAL3270071.1"/>
    <property type="molecule type" value="Genomic_DNA"/>
</dbReference>
<dbReference type="AlphaFoldDB" id="A0ABD2MVA4"/>
<evidence type="ECO:0000313" key="3">
    <source>
        <dbReference type="Proteomes" id="UP001516400"/>
    </source>
</evidence>
<dbReference type="InterPro" id="IPR000477">
    <property type="entry name" value="RT_dom"/>
</dbReference>
<name>A0ABD2MVA4_9CUCU</name>
<reference evidence="2 3" key="1">
    <citation type="journal article" date="2021" name="BMC Biol.">
        <title>Horizontally acquired antibacterial genes associated with adaptive radiation of ladybird beetles.</title>
        <authorList>
            <person name="Li H.S."/>
            <person name="Tang X.F."/>
            <person name="Huang Y.H."/>
            <person name="Xu Z.Y."/>
            <person name="Chen M.L."/>
            <person name="Du X.Y."/>
            <person name="Qiu B.Y."/>
            <person name="Chen P.T."/>
            <person name="Zhang W."/>
            <person name="Slipinski A."/>
            <person name="Escalona H.E."/>
            <person name="Waterhouse R.M."/>
            <person name="Zwick A."/>
            <person name="Pang H."/>
        </authorList>
    </citation>
    <scope>NUCLEOTIDE SEQUENCE [LARGE SCALE GENOMIC DNA]</scope>
    <source>
        <strain evidence="2">SYSU2018</strain>
    </source>
</reference>
<dbReference type="Proteomes" id="UP001516400">
    <property type="component" value="Unassembled WGS sequence"/>
</dbReference>
<dbReference type="Gene3D" id="3.60.10.10">
    <property type="entry name" value="Endonuclease/exonuclease/phosphatase"/>
    <property type="match status" value="1"/>
</dbReference>